<dbReference type="PANTHER" id="PTHR35535">
    <property type="entry name" value="HEAT SHOCK PROTEIN HSLJ"/>
    <property type="match status" value="1"/>
</dbReference>
<dbReference type="AlphaFoldDB" id="A0A5D0HFR9"/>
<accession>A0A5D0HFR9</accession>
<proteinExistence type="predicted"/>
<keyword evidence="3" id="KW-1185">Reference proteome</keyword>
<dbReference type="InterPro" id="IPR053147">
    <property type="entry name" value="Hsp_HslJ-like"/>
</dbReference>
<evidence type="ECO:0000313" key="3">
    <source>
        <dbReference type="Proteomes" id="UP000323930"/>
    </source>
</evidence>
<dbReference type="InterPro" id="IPR038670">
    <property type="entry name" value="HslJ-like_sf"/>
</dbReference>
<protein>
    <submittedName>
        <fullName evidence="2">META domain-containing protein</fullName>
    </submittedName>
</protein>
<dbReference type="Proteomes" id="UP000323930">
    <property type="component" value="Unassembled WGS sequence"/>
</dbReference>
<dbReference type="EMBL" id="VSDQ01000729">
    <property type="protein sequence ID" value="TYA70146.1"/>
    <property type="molecule type" value="Genomic_DNA"/>
</dbReference>
<dbReference type="PANTHER" id="PTHR35535:SF1">
    <property type="entry name" value="HEAT SHOCK PROTEIN HSLJ"/>
    <property type="match status" value="1"/>
</dbReference>
<dbReference type="OrthoDB" id="880459at2"/>
<sequence length="265" mass="29686">MKPILLFFCLMVLRCCWGPSNYQLMLDSQNNSTAVKDLNGKYNVVHLNDRDVSSYNLNISFNKATQQASGFSGCNRFFGSYSIDGNSLNFGEMGATKMLCQDDKNTIESSFFKALGKANTILFNKSGFSLFQNKKLLLIAEKEQTSFETISFEYSAVSRGSYQFIKLNNKSISFQNTRNGNPQNVICKKEQWTKIINASKSITFKNISNLEAPSQKRLFDGAAIAKLKVIVDGKTYETPSFDHGNPHPEIANLVKEILSLAQNVE</sequence>
<dbReference type="Pfam" id="PF03724">
    <property type="entry name" value="META"/>
    <property type="match status" value="1"/>
</dbReference>
<evidence type="ECO:0000259" key="1">
    <source>
        <dbReference type="Pfam" id="PF03724"/>
    </source>
</evidence>
<evidence type="ECO:0000313" key="2">
    <source>
        <dbReference type="EMBL" id="TYA70146.1"/>
    </source>
</evidence>
<dbReference type="Gene3D" id="2.40.128.270">
    <property type="match status" value="1"/>
</dbReference>
<comment type="caution">
    <text evidence="2">The sequence shown here is derived from an EMBL/GenBank/DDBJ whole genome shotgun (WGS) entry which is preliminary data.</text>
</comment>
<name>A0A5D0HFR9_9FLAO</name>
<reference evidence="2 3" key="1">
    <citation type="submission" date="2019-08" db="EMBL/GenBank/DDBJ databases">
        <title>Seonamhaeicola sediminis sp. nov., isolated from marine sediment.</title>
        <authorList>
            <person name="Cao W.R."/>
        </authorList>
    </citation>
    <scope>NUCLEOTIDE SEQUENCE [LARGE SCALE GENOMIC DNA]</scope>
    <source>
        <strain evidence="2 3">B011</strain>
    </source>
</reference>
<dbReference type="InterPro" id="IPR005184">
    <property type="entry name" value="DUF306_Meta_HslJ"/>
</dbReference>
<organism evidence="2 3">
    <name type="scientific">Seonamhaeicola marinus</name>
    <dbReference type="NCBI Taxonomy" id="1912246"/>
    <lineage>
        <taxon>Bacteria</taxon>
        <taxon>Pseudomonadati</taxon>
        <taxon>Bacteroidota</taxon>
        <taxon>Flavobacteriia</taxon>
        <taxon>Flavobacteriales</taxon>
        <taxon>Flavobacteriaceae</taxon>
    </lineage>
</organism>
<gene>
    <name evidence="2" type="ORF">FUA24_22960</name>
</gene>
<feature type="domain" description="DUF306" evidence="1">
    <location>
        <begin position="39"/>
        <end position="132"/>
    </location>
</feature>